<dbReference type="GO" id="GO:0005829">
    <property type="term" value="C:cytosol"/>
    <property type="evidence" value="ECO:0007669"/>
    <property type="project" value="TreeGrafter"/>
</dbReference>
<evidence type="ECO:0000313" key="2">
    <source>
        <dbReference type="EMBL" id="SVD37544.1"/>
    </source>
</evidence>
<dbReference type="InterPro" id="IPR006222">
    <property type="entry name" value="GCVT_N"/>
</dbReference>
<evidence type="ECO:0000259" key="1">
    <source>
        <dbReference type="Pfam" id="PF01571"/>
    </source>
</evidence>
<name>A0A382UTH3_9ZZZZ</name>
<dbReference type="InterPro" id="IPR027266">
    <property type="entry name" value="TrmE/GcvT-like"/>
</dbReference>
<feature type="non-terminal residue" evidence="2">
    <location>
        <position position="64"/>
    </location>
</feature>
<protein>
    <recommendedName>
        <fullName evidence="1">GCVT N-terminal domain-containing protein</fullName>
    </recommendedName>
</protein>
<proteinExistence type="predicted"/>
<reference evidence="2" key="1">
    <citation type="submission" date="2018-05" db="EMBL/GenBank/DDBJ databases">
        <authorList>
            <person name="Lanie J.A."/>
            <person name="Ng W.-L."/>
            <person name="Kazmierczak K.M."/>
            <person name="Andrzejewski T.M."/>
            <person name="Davidsen T.M."/>
            <person name="Wayne K.J."/>
            <person name="Tettelin H."/>
            <person name="Glass J.I."/>
            <person name="Rusch D."/>
            <person name="Podicherti R."/>
            <person name="Tsui H.-C.T."/>
            <person name="Winkler M.E."/>
        </authorList>
    </citation>
    <scope>NUCLEOTIDE SEQUENCE</scope>
</reference>
<dbReference type="PANTHER" id="PTHR43757">
    <property type="entry name" value="AMINOMETHYLTRANSFERASE"/>
    <property type="match status" value="1"/>
</dbReference>
<dbReference type="EMBL" id="UINC01146677">
    <property type="protein sequence ID" value="SVD37544.1"/>
    <property type="molecule type" value="Genomic_DNA"/>
</dbReference>
<accession>A0A382UTH3</accession>
<dbReference type="InterPro" id="IPR028896">
    <property type="entry name" value="GcvT/YgfZ/DmdA"/>
</dbReference>
<organism evidence="2">
    <name type="scientific">marine metagenome</name>
    <dbReference type="NCBI Taxonomy" id="408172"/>
    <lineage>
        <taxon>unclassified sequences</taxon>
        <taxon>metagenomes</taxon>
        <taxon>ecological metagenomes</taxon>
    </lineage>
</organism>
<sequence length="64" mass="7130">MLTGDSQFPKKTPLYATHLKSNAKMTEFCGWSMPIQYPKGIIAEVKAVRDSAGIFDVSHMGRLE</sequence>
<dbReference type="AlphaFoldDB" id="A0A382UTH3"/>
<dbReference type="Pfam" id="PF01571">
    <property type="entry name" value="GCV_T"/>
    <property type="match status" value="1"/>
</dbReference>
<feature type="domain" description="GCVT N-terminal" evidence="1">
    <location>
        <begin position="14"/>
        <end position="64"/>
    </location>
</feature>
<gene>
    <name evidence="2" type="ORF">METZ01_LOCUS390398</name>
</gene>
<dbReference type="Gene3D" id="3.30.1360.120">
    <property type="entry name" value="Probable tRNA modification gtpase trme, domain 1"/>
    <property type="match status" value="1"/>
</dbReference>
<dbReference type="SUPFAM" id="SSF103025">
    <property type="entry name" value="Folate-binding domain"/>
    <property type="match status" value="1"/>
</dbReference>
<dbReference type="PANTHER" id="PTHR43757:SF2">
    <property type="entry name" value="AMINOMETHYLTRANSFERASE, MITOCHONDRIAL"/>
    <property type="match status" value="1"/>
</dbReference>